<sequence>MTTQTTTIIHTVYNERTLCGKHAPIKTTCTREKISALNSPWVSCPICTLAATCATLDTVRTMKKPNLRTTEVQPSGARKSWTQPTLFN</sequence>
<protein>
    <submittedName>
        <fullName evidence="2">Uncharacterized protein</fullName>
    </submittedName>
</protein>
<evidence type="ECO:0000313" key="2">
    <source>
        <dbReference type="EMBL" id="RYQ39779.1"/>
    </source>
</evidence>
<evidence type="ECO:0000313" key="3">
    <source>
        <dbReference type="Proteomes" id="UP000292655"/>
    </source>
</evidence>
<evidence type="ECO:0000256" key="1">
    <source>
        <dbReference type="SAM" id="MobiDB-lite"/>
    </source>
</evidence>
<dbReference type="EMBL" id="RYUX01000001">
    <property type="protein sequence ID" value="RYQ39779.1"/>
    <property type="molecule type" value="Genomic_DNA"/>
</dbReference>
<name>A0AB37X4V5_9BIFI</name>
<proteinExistence type="predicted"/>
<reference evidence="2 3" key="1">
    <citation type="submission" date="2018-12" db="EMBL/GenBank/DDBJ databases">
        <title>Unveiling genomic diversity among members of the Bifidobacterium pseudolongum species, a widely distributed gut commensal of the animal kingdom.</title>
        <authorList>
            <person name="Lugli G.A."/>
            <person name="Duranti S."/>
            <person name="Albert K."/>
            <person name="Mancabelli L."/>
            <person name="Napoli S."/>
            <person name="Viappiani A."/>
            <person name="Anzalone R."/>
            <person name="Longhi G."/>
            <person name="Milani C."/>
            <person name="Turroni F."/>
            <person name="Alessandri G."/>
            <person name="Sela D.A."/>
            <person name="Van Sinderen D."/>
            <person name="Ventura M."/>
        </authorList>
    </citation>
    <scope>NUCLEOTIDE SEQUENCE [LARGE SCALE GENOMIC DNA]</scope>
    <source>
        <strain evidence="2 3">2002B</strain>
    </source>
</reference>
<dbReference type="AlphaFoldDB" id="A0AB37X4V5"/>
<organism evidence="2 3">
    <name type="scientific">Bifidobacterium pseudolongum subsp. globosum</name>
    <dbReference type="NCBI Taxonomy" id="1690"/>
    <lineage>
        <taxon>Bacteria</taxon>
        <taxon>Bacillati</taxon>
        <taxon>Actinomycetota</taxon>
        <taxon>Actinomycetes</taxon>
        <taxon>Bifidobacteriales</taxon>
        <taxon>Bifidobacteriaceae</taxon>
        <taxon>Bifidobacterium</taxon>
    </lineage>
</organism>
<feature type="region of interest" description="Disordered" evidence="1">
    <location>
        <begin position="67"/>
        <end position="88"/>
    </location>
</feature>
<gene>
    <name evidence="2" type="ORF">PG2002B_0098</name>
</gene>
<accession>A0AB37X4V5</accession>
<dbReference type="Proteomes" id="UP000292655">
    <property type="component" value="Unassembled WGS sequence"/>
</dbReference>
<comment type="caution">
    <text evidence="2">The sequence shown here is derived from an EMBL/GenBank/DDBJ whole genome shotgun (WGS) entry which is preliminary data.</text>
</comment>